<comment type="caution">
    <text evidence="2">The sequence shown here is derived from an EMBL/GenBank/DDBJ whole genome shotgun (WGS) entry which is preliminary data.</text>
</comment>
<name>A0A4R2IFX9_9GAMM</name>
<reference evidence="2 3" key="1">
    <citation type="journal article" date="2015" name="Stand. Genomic Sci.">
        <title>Genomic Encyclopedia of Bacterial and Archaeal Type Strains, Phase III: the genomes of soil and plant-associated and newly described type strains.</title>
        <authorList>
            <person name="Whitman W.B."/>
            <person name="Woyke T."/>
            <person name="Klenk H.P."/>
            <person name="Zhou Y."/>
            <person name="Lilburn T.G."/>
            <person name="Beck B.J."/>
            <person name="De Vos P."/>
            <person name="Vandamme P."/>
            <person name="Eisen J.A."/>
            <person name="Garrity G."/>
            <person name="Hugenholtz P."/>
            <person name="Kyrpides N.C."/>
        </authorList>
    </citation>
    <scope>NUCLEOTIDE SEQUENCE [LARGE SCALE GENOMIC DNA]</scope>
    <source>
        <strain evidence="2 3">A3</strain>
    </source>
</reference>
<dbReference type="InterPro" id="IPR021268">
    <property type="entry name" value="DUF2845"/>
</dbReference>
<proteinExistence type="predicted"/>
<dbReference type="EMBL" id="SLWQ01000001">
    <property type="protein sequence ID" value="TCO43102.1"/>
    <property type="molecule type" value="Genomic_DNA"/>
</dbReference>
<dbReference type="RefSeq" id="WP_131992984.1">
    <property type="nucleotide sequence ID" value="NZ_SLWQ01000001.1"/>
</dbReference>
<evidence type="ECO:0000313" key="2">
    <source>
        <dbReference type="EMBL" id="TCO43102.1"/>
    </source>
</evidence>
<dbReference type="Pfam" id="PF11006">
    <property type="entry name" value="DUF2845"/>
    <property type="match status" value="2"/>
</dbReference>
<keyword evidence="3" id="KW-1185">Reference proteome</keyword>
<dbReference type="OrthoDB" id="8906462at2"/>
<organism evidence="2 3">
    <name type="scientific">Dokdonella fugitiva</name>
    <dbReference type="NCBI Taxonomy" id="328517"/>
    <lineage>
        <taxon>Bacteria</taxon>
        <taxon>Pseudomonadati</taxon>
        <taxon>Pseudomonadota</taxon>
        <taxon>Gammaproteobacteria</taxon>
        <taxon>Lysobacterales</taxon>
        <taxon>Rhodanobacteraceae</taxon>
        <taxon>Dokdonella</taxon>
    </lineage>
</organism>
<protein>
    <submittedName>
        <fullName evidence="2">Uncharacterized protein DUF2845</fullName>
    </submittedName>
</protein>
<feature type="chain" id="PRO_5020580333" evidence="1">
    <location>
        <begin position="23"/>
        <end position="190"/>
    </location>
</feature>
<evidence type="ECO:0000313" key="3">
    <source>
        <dbReference type="Proteomes" id="UP000294862"/>
    </source>
</evidence>
<dbReference type="Proteomes" id="UP000294862">
    <property type="component" value="Unassembled WGS sequence"/>
</dbReference>
<accession>A0A4R2IFX9</accession>
<sequence>MHRALLLPFVLLALLASAPVAAMRCGNRLVSDGAQDFQVRERCGDPFWSDRWTDVVVLGRDGPLESQREVQYDAWYYNFGPRQLMRRLLFRDGVLAREDTLGYGVDRIGENCEPNRLLDGLSAGELVALCGEPASRRSRNDALVRRPAPGVERWREQRREDWIYDFGDRRRVRLVRLVDGRVDTVESLTR</sequence>
<evidence type="ECO:0000256" key="1">
    <source>
        <dbReference type="SAM" id="SignalP"/>
    </source>
</evidence>
<dbReference type="AlphaFoldDB" id="A0A4R2IFX9"/>
<feature type="signal peptide" evidence="1">
    <location>
        <begin position="1"/>
        <end position="22"/>
    </location>
</feature>
<gene>
    <name evidence="2" type="ORF">EV148_101521</name>
</gene>
<keyword evidence="1" id="KW-0732">Signal</keyword>